<feature type="non-terminal residue" evidence="1">
    <location>
        <position position="1"/>
    </location>
</feature>
<protein>
    <submittedName>
        <fullName evidence="1">Uncharacterized protein</fullName>
    </submittedName>
</protein>
<comment type="caution">
    <text evidence="1">The sequence shown here is derived from an EMBL/GenBank/DDBJ whole genome shotgun (WGS) entry which is preliminary data.</text>
</comment>
<name>A0A8S0QY01_OLEEU</name>
<proteinExistence type="predicted"/>
<dbReference type="EMBL" id="CACTIH010001982">
    <property type="protein sequence ID" value="CAA2970729.1"/>
    <property type="molecule type" value="Genomic_DNA"/>
</dbReference>
<keyword evidence="2" id="KW-1185">Reference proteome</keyword>
<dbReference type="Gramene" id="OE9A087402T1">
    <property type="protein sequence ID" value="OE9A087402C1"/>
    <property type="gene ID" value="OE9A087402"/>
</dbReference>
<evidence type="ECO:0000313" key="2">
    <source>
        <dbReference type="Proteomes" id="UP000594638"/>
    </source>
</evidence>
<accession>A0A8S0QY01</accession>
<gene>
    <name evidence="1" type="ORF">OLEA9_A087402</name>
</gene>
<reference evidence="1 2" key="1">
    <citation type="submission" date="2019-12" db="EMBL/GenBank/DDBJ databases">
        <authorList>
            <person name="Alioto T."/>
            <person name="Alioto T."/>
            <person name="Gomez Garrido J."/>
        </authorList>
    </citation>
    <scope>NUCLEOTIDE SEQUENCE [LARGE SCALE GENOMIC DNA]</scope>
</reference>
<dbReference type="Proteomes" id="UP000594638">
    <property type="component" value="Unassembled WGS sequence"/>
</dbReference>
<organism evidence="1 2">
    <name type="scientific">Olea europaea subsp. europaea</name>
    <dbReference type="NCBI Taxonomy" id="158383"/>
    <lineage>
        <taxon>Eukaryota</taxon>
        <taxon>Viridiplantae</taxon>
        <taxon>Streptophyta</taxon>
        <taxon>Embryophyta</taxon>
        <taxon>Tracheophyta</taxon>
        <taxon>Spermatophyta</taxon>
        <taxon>Magnoliopsida</taxon>
        <taxon>eudicotyledons</taxon>
        <taxon>Gunneridae</taxon>
        <taxon>Pentapetalae</taxon>
        <taxon>asterids</taxon>
        <taxon>lamiids</taxon>
        <taxon>Lamiales</taxon>
        <taxon>Oleaceae</taxon>
        <taxon>Oleeae</taxon>
        <taxon>Olea</taxon>
    </lineage>
</organism>
<sequence length="54" mass="6370">SDIVEVRFTPCSFTEEKTKQLLRMTTNISSFHDMYHLAIVSSWLAFDFTDRRTP</sequence>
<dbReference type="AlphaFoldDB" id="A0A8S0QY01"/>
<dbReference type="OrthoDB" id="1913905at2759"/>
<evidence type="ECO:0000313" key="1">
    <source>
        <dbReference type="EMBL" id="CAA2970729.1"/>
    </source>
</evidence>